<feature type="region of interest" description="Disordered" evidence="10">
    <location>
        <begin position="1"/>
        <end position="56"/>
    </location>
</feature>
<feature type="compositionally biased region" description="Low complexity" evidence="10">
    <location>
        <begin position="1"/>
        <end position="18"/>
    </location>
</feature>
<name>A0AAD8YAX5_9STRA</name>
<dbReference type="InterPro" id="IPR021967">
    <property type="entry name" value="Nup98_C"/>
</dbReference>
<dbReference type="GO" id="GO:0044614">
    <property type="term" value="C:nuclear pore cytoplasmic filaments"/>
    <property type="evidence" value="ECO:0007669"/>
    <property type="project" value="TreeGrafter"/>
</dbReference>
<comment type="similarity">
    <text evidence="2">Belongs to the nucleoporin GLFG family.</text>
</comment>
<evidence type="ECO:0000313" key="13">
    <source>
        <dbReference type="Proteomes" id="UP001224775"/>
    </source>
</evidence>
<evidence type="ECO:0000256" key="6">
    <source>
        <dbReference type="ARBA" id="ARBA00022927"/>
    </source>
</evidence>
<keyword evidence="6" id="KW-0653">Protein transport</keyword>
<evidence type="ECO:0000256" key="3">
    <source>
        <dbReference type="ARBA" id="ARBA00022448"/>
    </source>
</evidence>
<keyword evidence="4" id="KW-0068">Autocatalytic cleavage</keyword>
<dbReference type="InterPro" id="IPR025574">
    <property type="entry name" value="Nucleoporin_FG_rpt"/>
</dbReference>
<dbReference type="GO" id="GO:0003723">
    <property type="term" value="F:RNA binding"/>
    <property type="evidence" value="ECO:0007669"/>
    <property type="project" value="TreeGrafter"/>
</dbReference>
<dbReference type="InterPro" id="IPR007230">
    <property type="entry name" value="Nup98_auto-Pept-S59_dom"/>
</dbReference>
<keyword evidence="3" id="KW-0813">Transport</keyword>
<evidence type="ECO:0000259" key="11">
    <source>
        <dbReference type="PROSITE" id="PS51434"/>
    </source>
</evidence>
<evidence type="ECO:0000313" key="12">
    <source>
        <dbReference type="EMBL" id="KAK1743106.1"/>
    </source>
</evidence>
<keyword evidence="13" id="KW-1185">Reference proteome</keyword>
<dbReference type="GO" id="GO:0006606">
    <property type="term" value="P:protein import into nucleus"/>
    <property type="evidence" value="ECO:0007669"/>
    <property type="project" value="TreeGrafter"/>
</dbReference>
<dbReference type="GO" id="GO:0017056">
    <property type="term" value="F:structural constituent of nuclear pore"/>
    <property type="evidence" value="ECO:0007669"/>
    <property type="project" value="InterPro"/>
</dbReference>
<accession>A0AAD8YAX5</accession>
<evidence type="ECO:0000256" key="5">
    <source>
        <dbReference type="ARBA" id="ARBA00022816"/>
    </source>
</evidence>
<evidence type="ECO:0000256" key="4">
    <source>
        <dbReference type="ARBA" id="ARBA00022813"/>
    </source>
</evidence>
<dbReference type="Pfam" id="PF12110">
    <property type="entry name" value="Nup96"/>
    <property type="match status" value="1"/>
</dbReference>
<evidence type="ECO:0000256" key="10">
    <source>
        <dbReference type="SAM" id="MobiDB-lite"/>
    </source>
</evidence>
<reference evidence="12" key="1">
    <citation type="submission" date="2023-06" db="EMBL/GenBank/DDBJ databases">
        <title>Survivors Of The Sea: Transcriptome response of Skeletonema marinoi to long-term dormancy.</title>
        <authorList>
            <person name="Pinder M.I.M."/>
            <person name="Kourtchenko O."/>
            <person name="Robertson E.K."/>
            <person name="Larsson T."/>
            <person name="Maumus F."/>
            <person name="Osuna-Cruz C.M."/>
            <person name="Vancaester E."/>
            <person name="Stenow R."/>
            <person name="Vandepoele K."/>
            <person name="Ploug H."/>
            <person name="Bruchert V."/>
            <person name="Godhe A."/>
            <person name="Topel M."/>
        </authorList>
    </citation>
    <scope>NUCLEOTIDE SEQUENCE</scope>
    <source>
        <strain evidence="12">R05AC</strain>
    </source>
</reference>
<proteinExistence type="inferred from homology"/>
<feature type="region of interest" description="Disordered" evidence="10">
    <location>
        <begin position="734"/>
        <end position="775"/>
    </location>
</feature>
<feature type="domain" description="Peptidase S59" evidence="11">
    <location>
        <begin position="786"/>
        <end position="924"/>
    </location>
</feature>
<dbReference type="PROSITE" id="PS51434">
    <property type="entry name" value="NUP_C"/>
    <property type="match status" value="1"/>
</dbReference>
<dbReference type="Gene3D" id="1.10.10.2360">
    <property type="match status" value="1"/>
</dbReference>
<dbReference type="PANTHER" id="PTHR23198:SF6">
    <property type="entry name" value="NUCLEAR PORE COMPLEX PROTEIN NUP98-NUP96"/>
    <property type="match status" value="1"/>
</dbReference>
<evidence type="ECO:0000256" key="8">
    <source>
        <dbReference type="ARBA" id="ARBA00023132"/>
    </source>
</evidence>
<dbReference type="PANTHER" id="PTHR23198">
    <property type="entry name" value="NUCLEOPORIN"/>
    <property type="match status" value="1"/>
</dbReference>
<comment type="caution">
    <text evidence="12">The sequence shown here is derived from an EMBL/GenBank/DDBJ whole genome shotgun (WGS) entry which is preliminary data.</text>
</comment>
<feature type="compositionally biased region" description="Low complexity" evidence="10">
    <location>
        <begin position="32"/>
        <end position="51"/>
    </location>
</feature>
<feature type="region of interest" description="Disordered" evidence="10">
    <location>
        <begin position="951"/>
        <end position="973"/>
    </location>
</feature>
<gene>
    <name evidence="12" type="ORF">QTG54_005727</name>
</gene>
<comment type="subcellular location">
    <subcellularLocation>
        <location evidence="1">Nucleus</location>
        <location evidence="1">Nuclear pore complex</location>
    </subcellularLocation>
</comment>
<dbReference type="Proteomes" id="UP001224775">
    <property type="component" value="Unassembled WGS sequence"/>
</dbReference>
<dbReference type="GO" id="GO:0006405">
    <property type="term" value="P:RNA export from nucleus"/>
    <property type="evidence" value="ECO:0007669"/>
    <property type="project" value="TreeGrafter"/>
</dbReference>
<keyword evidence="8" id="KW-0906">Nuclear pore complex</keyword>
<dbReference type="Gene3D" id="3.30.1610.10">
    <property type="entry name" value="Peptidase S59, nucleoporin"/>
    <property type="match status" value="1"/>
</dbReference>
<dbReference type="EMBL" id="JATAAI010000009">
    <property type="protein sequence ID" value="KAK1743106.1"/>
    <property type="molecule type" value="Genomic_DNA"/>
</dbReference>
<dbReference type="InterPro" id="IPR037665">
    <property type="entry name" value="Nucleoporin_S59-like"/>
</dbReference>
<keyword evidence="9" id="KW-0539">Nucleus</keyword>
<feature type="region of interest" description="Disordered" evidence="10">
    <location>
        <begin position="638"/>
        <end position="670"/>
    </location>
</feature>
<dbReference type="GO" id="GO:0008139">
    <property type="term" value="F:nuclear localization sequence binding"/>
    <property type="evidence" value="ECO:0007669"/>
    <property type="project" value="TreeGrafter"/>
</dbReference>
<sequence length="1706" mass="174388">MFGQAPATPFGAPATPFGSPAPAPFGQQPTSSPFGQAPAAPSAFGQPAAAPTAFGATSTFGQPAAAPTAFGQPAAAPSAFGAPAPSAFGQPAAAPSAFGQPAQQTTSVFGQPAAAPSGGLFGAPAPAPSAFGAPAPSAFGASKPLFGGGAPAPAPTGLFGAPAPAPSTGLFGAPAPAPSGGLFGAPATPFGAPAPAPSAFGAPAQPSAFGSPAPAPFGAAPAAGGFGGQIQQAAGTASTPFTTTNKTDGSNTIVLQSITGMPQFEQKSFEELRLEDYAAGNKGTKGQAAGPAAPAAGGFGGFGAAPQPAPAFGQPAAAPAGGLFGAPAPAPAGGLFGAPAPAPSAFGQPAAAPAPLFGAAPAQAPAGGLFGAPAPAPAFGAPAPAFGAAPAPATGGLFGAPAAPAPATGGLFGAPAAPAPAGGLFGAPAPAPAGGLFGAPAPAPAGGLFGAPAPAPAGGLFGAPAPAPAGGLFGAPAPAASGGLFGAAATPAKPGGLFGAPAPAGGLFGAPAPAGGLFGAPAPAPAGGLFGAPAPAPTGGLFGAPAPAPTGGLFGAPAAAAPVAPAPSAEALLAQQLAAVENQKKQLELVQAWSGNPSSGSKVVPSSYYDKDVGDWNGGGGSYATSSSALLSLRPAPRSAAKIRPRGYTSTTKQSPIASLGRKNGSPILSPNRFVGSATKTLFIKPNSLTPKPKTRLMLTNGITNGNTPVASLENGRYGSPGVPTQEIANLKAAESPKAGTPSNGDKSPGLDFYKQVVGSPDSSEGSPNPVSPVTAAKHLVPKLTKRGYDVYPSMADLEAMSEAELATVIGFKVERPGFGSVAWDGAVDVREVDIDAEVVIESKNVSVYDEAETTGIKPERGSKLNRPAVITMYGIFPKDGAEASAEAKQKLSRKIEKTTQKMKAELLSFDSESGVWKFRVGHFSRYGLDDSDDESDDEEVNTTPLLEMEEKELGGTSNLRAPMDEDESTVYTDASDMLDVSGEETVVHEIIREGEMAYAMMTEEVLQAPEEEAIIPYEASQDDEKLLFPDEAEDDINSTKDEPLKPTVCPPHQSFSTGICSRLAAKSGIINESSSNIDYGMRMRRSFRVGWRPDGSFVHLQPPSSGKRVLVQSKPIVHQAGSSPATLPLLETHQKHSKAVGGTADDAPLFTLPSSKVALCDVLDDYTQSSSFCQLSDSTKQTVSNAFSLLTSLYGEGGIDDTRRLEALSTWLKDIVSAATSKDISAAESVGDTYAAIFAALAGGDTALASSIALESGNYRMSLLLANSGTQSQSFYEQQLKLWNESGAQPLVASDLLRIFSLASGSAEVEKTMFNASPATYNIDWRRRFGMYLWSCPRNDAKVSDVVEKYNADVLAKLAPAATSVSGESMCVLYQMLNHYISTDTPLSKILAPISHTPYRHDFSSSFHIGAMLSAVSRTNMSLHTEGLVVDAIASQLIAEGSWEWAVYVTLCLLDRGNASESTMEARRIRAKSIVSRFYNPSSDSYAEDRREFLLSIGVPPAWFFESTAYRAQNNGDLFGLVENLKKVSLKDCLIAVESFLIPHMILEGKEACGKLRAFLEALSSIASEDYRSYWDKPFGCGSIHQFLILTENVDQLSRMPMEEIAMHSDEIDGLLQAATDLESTLTSKTADQSHLLAKIPHQIVLAPTDIVQAEVVAQLYLLRMQLVAIKNGHPLKGLTTQPSTQHALASEFFAESILRELAST</sequence>
<evidence type="ECO:0000256" key="1">
    <source>
        <dbReference type="ARBA" id="ARBA00004567"/>
    </source>
</evidence>
<organism evidence="12 13">
    <name type="scientific">Skeletonema marinoi</name>
    <dbReference type="NCBI Taxonomy" id="267567"/>
    <lineage>
        <taxon>Eukaryota</taxon>
        <taxon>Sar</taxon>
        <taxon>Stramenopiles</taxon>
        <taxon>Ochrophyta</taxon>
        <taxon>Bacillariophyta</taxon>
        <taxon>Coscinodiscophyceae</taxon>
        <taxon>Thalassiosirophycidae</taxon>
        <taxon>Thalassiosirales</taxon>
        <taxon>Skeletonemataceae</taxon>
        <taxon>Skeletonema</taxon>
        <taxon>Skeletonema marinoi-dohrnii complex</taxon>
    </lineage>
</organism>
<dbReference type="Gene3D" id="1.25.40.690">
    <property type="match status" value="1"/>
</dbReference>
<feature type="compositionally biased region" description="Low complexity" evidence="10">
    <location>
        <begin position="68"/>
        <end position="103"/>
    </location>
</feature>
<dbReference type="SUPFAM" id="SSF82215">
    <property type="entry name" value="C-terminal autoproteolytic domain of nucleoporin nup98"/>
    <property type="match status" value="1"/>
</dbReference>
<dbReference type="GO" id="GO:0000973">
    <property type="term" value="P:post-transcriptional tethering of RNA polymerase II gene DNA at nuclear periphery"/>
    <property type="evidence" value="ECO:0007669"/>
    <property type="project" value="TreeGrafter"/>
</dbReference>
<dbReference type="GO" id="GO:0051028">
    <property type="term" value="P:mRNA transport"/>
    <property type="evidence" value="ECO:0007669"/>
    <property type="project" value="UniProtKB-KW"/>
</dbReference>
<dbReference type="GO" id="GO:0034398">
    <property type="term" value="P:telomere tethering at nuclear periphery"/>
    <property type="evidence" value="ECO:0007669"/>
    <property type="project" value="TreeGrafter"/>
</dbReference>
<dbReference type="FunFam" id="1.10.10.2360:FF:000001">
    <property type="entry name" value="Nuclear pore complex protein Nup98-Nup96"/>
    <property type="match status" value="1"/>
</dbReference>
<keyword evidence="7" id="KW-0811">Translocation</keyword>
<evidence type="ECO:0000256" key="7">
    <source>
        <dbReference type="ARBA" id="ARBA00023010"/>
    </source>
</evidence>
<evidence type="ECO:0000256" key="9">
    <source>
        <dbReference type="ARBA" id="ARBA00023242"/>
    </source>
</evidence>
<dbReference type="Pfam" id="PF04096">
    <property type="entry name" value="Nucleoporin2"/>
    <property type="match status" value="1"/>
</dbReference>
<keyword evidence="5" id="KW-0509">mRNA transport</keyword>
<feature type="compositionally biased region" description="Polar residues" evidence="10">
    <location>
        <begin position="648"/>
        <end position="657"/>
    </location>
</feature>
<dbReference type="InterPro" id="IPR036903">
    <property type="entry name" value="Nup98_auto-Pept-S59_dom_sf"/>
</dbReference>
<dbReference type="Pfam" id="PF13634">
    <property type="entry name" value="Nucleoporin_FG"/>
    <property type="match status" value="4"/>
</dbReference>
<evidence type="ECO:0000256" key="2">
    <source>
        <dbReference type="ARBA" id="ARBA00008926"/>
    </source>
</evidence>
<protein>
    <submittedName>
        <fullName evidence="12">Nuclear pore complex protein NUP96</fullName>
    </submittedName>
</protein>
<feature type="region of interest" description="Disordered" evidence="10">
    <location>
        <begin position="68"/>
        <end position="113"/>
    </location>
</feature>